<accession>A0A8S3KIB6</accession>
<comment type="caution">
    <text evidence="1">The sequence shown here is derived from an EMBL/GenBank/DDBJ whole genome shotgun (WGS) entry which is preliminary data.</text>
</comment>
<feature type="non-terminal residue" evidence="1">
    <location>
        <position position="1"/>
    </location>
</feature>
<evidence type="ECO:0000313" key="1">
    <source>
        <dbReference type="EMBL" id="CAF5229552.1"/>
    </source>
</evidence>
<gene>
    <name evidence="1" type="ORF">SMN809_LOCUS86472</name>
</gene>
<dbReference type="EMBL" id="CAJOBI010371052">
    <property type="protein sequence ID" value="CAF5229552.1"/>
    <property type="molecule type" value="Genomic_DNA"/>
</dbReference>
<proteinExistence type="predicted"/>
<sequence length="92" mass="10852">MFNRFCFYILPQIQHNIQYLTLDPWSMTNILSIENYPKLHKLTLINLKVEMANSIVCTNSSFVSIFQHQISNLVIMINGTSGYRHRWRLCTS</sequence>
<dbReference type="Proteomes" id="UP000676336">
    <property type="component" value="Unassembled WGS sequence"/>
</dbReference>
<name>A0A8S3KIB6_9BILA</name>
<reference evidence="1" key="1">
    <citation type="submission" date="2021-02" db="EMBL/GenBank/DDBJ databases">
        <authorList>
            <person name="Nowell W R."/>
        </authorList>
    </citation>
    <scope>NUCLEOTIDE SEQUENCE</scope>
</reference>
<evidence type="ECO:0000313" key="2">
    <source>
        <dbReference type="Proteomes" id="UP000676336"/>
    </source>
</evidence>
<dbReference type="AlphaFoldDB" id="A0A8S3KIB6"/>
<protein>
    <submittedName>
        <fullName evidence="1">Uncharacterized protein</fullName>
    </submittedName>
</protein>
<organism evidence="1 2">
    <name type="scientific">Rotaria magnacalcarata</name>
    <dbReference type="NCBI Taxonomy" id="392030"/>
    <lineage>
        <taxon>Eukaryota</taxon>
        <taxon>Metazoa</taxon>
        <taxon>Spiralia</taxon>
        <taxon>Gnathifera</taxon>
        <taxon>Rotifera</taxon>
        <taxon>Eurotatoria</taxon>
        <taxon>Bdelloidea</taxon>
        <taxon>Philodinida</taxon>
        <taxon>Philodinidae</taxon>
        <taxon>Rotaria</taxon>
    </lineage>
</organism>